<dbReference type="EMBL" id="BGPR01000367">
    <property type="protein sequence ID" value="GBM15988.1"/>
    <property type="molecule type" value="Genomic_DNA"/>
</dbReference>
<feature type="region of interest" description="Disordered" evidence="1">
    <location>
        <begin position="73"/>
        <end position="129"/>
    </location>
</feature>
<feature type="compositionally biased region" description="Polar residues" evidence="1">
    <location>
        <begin position="94"/>
        <end position="108"/>
    </location>
</feature>
<accession>A0A4Y2DJ04</accession>
<dbReference type="AlphaFoldDB" id="A0A4Y2DJ04"/>
<keyword evidence="3" id="KW-1185">Reference proteome</keyword>
<organism evidence="2 3">
    <name type="scientific">Araneus ventricosus</name>
    <name type="common">Orbweaver spider</name>
    <name type="synonym">Epeira ventricosa</name>
    <dbReference type="NCBI Taxonomy" id="182803"/>
    <lineage>
        <taxon>Eukaryota</taxon>
        <taxon>Metazoa</taxon>
        <taxon>Ecdysozoa</taxon>
        <taxon>Arthropoda</taxon>
        <taxon>Chelicerata</taxon>
        <taxon>Arachnida</taxon>
        <taxon>Araneae</taxon>
        <taxon>Araneomorphae</taxon>
        <taxon>Entelegynae</taxon>
        <taxon>Araneoidea</taxon>
        <taxon>Araneidae</taxon>
        <taxon>Araneus</taxon>
    </lineage>
</organism>
<proteinExistence type="predicted"/>
<reference evidence="2 3" key="1">
    <citation type="journal article" date="2019" name="Sci. Rep.">
        <title>Orb-weaving spider Araneus ventricosus genome elucidates the spidroin gene catalogue.</title>
        <authorList>
            <person name="Kono N."/>
            <person name="Nakamura H."/>
            <person name="Ohtoshi R."/>
            <person name="Moran D.A.P."/>
            <person name="Shinohara A."/>
            <person name="Yoshida Y."/>
            <person name="Fujiwara M."/>
            <person name="Mori M."/>
            <person name="Tomita M."/>
            <person name="Arakawa K."/>
        </authorList>
    </citation>
    <scope>NUCLEOTIDE SEQUENCE [LARGE SCALE GENOMIC DNA]</scope>
</reference>
<protein>
    <submittedName>
        <fullName evidence="2">Uncharacterized protein</fullName>
    </submittedName>
</protein>
<evidence type="ECO:0000256" key="1">
    <source>
        <dbReference type="SAM" id="MobiDB-lite"/>
    </source>
</evidence>
<evidence type="ECO:0000313" key="2">
    <source>
        <dbReference type="EMBL" id="GBM15988.1"/>
    </source>
</evidence>
<sequence>MNPSSHAAANEEATVTKAIVTPSDHGSKFTAPLPLSLSLTAAPLHENGVVLLHVICFFKPIHLGKLFTTAPGHANPSTTSHLDPLPSPPPNSSVERATQASSPPTQTYLLPPHLRSDSPNGLMDMGTGLAGHSRSLRSIPFGACRQCQNPMGIGAV</sequence>
<evidence type="ECO:0000313" key="3">
    <source>
        <dbReference type="Proteomes" id="UP000499080"/>
    </source>
</evidence>
<name>A0A4Y2DJ04_ARAVE</name>
<dbReference type="Proteomes" id="UP000499080">
    <property type="component" value="Unassembled WGS sequence"/>
</dbReference>
<gene>
    <name evidence="2" type="ORF">AVEN_108586_1</name>
</gene>
<comment type="caution">
    <text evidence="2">The sequence shown here is derived from an EMBL/GenBank/DDBJ whole genome shotgun (WGS) entry which is preliminary data.</text>
</comment>